<comment type="caution">
    <text evidence="8">The sequence shown here is derived from an EMBL/GenBank/DDBJ whole genome shotgun (WGS) entry which is preliminary data.</text>
</comment>
<feature type="transmembrane region" description="Helical" evidence="6">
    <location>
        <begin position="247"/>
        <end position="265"/>
    </location>
</feature>
<evidence type="ECO:0000313" key="9">
    <source>
        <dbReference type="Proteomes" id="UP001176517"/>
    </source>
</evidence>
<feature type="transmembrane region" description="Helical" evidence="6">
    <location>
        <begin position="213"/>
        <end position="235"/>
    </location>
</feature>
<feature type="compositionally biased region" description="Polar residues" evidence="5">
    <location>
        <begin position="579"/>
        <end position="594"/>
    </location>
</feature>
<reference evidence="8" key="1">
    <citation type="journal article" date="2023" name="PhytoFront">
        <title>Draft Genome Resources of Seven Strains of Tilletia horrida, Causal Agent of Kernel Smut of Rice.</title>
        <authorList>
            <person name="Khanal S."/>
            <person name="Antony Babu S."/>
            <person name="Zhou X.G."/>
        </authorList>
    </citation>
    <scope>NUCLEOTIDE SEQUENCE</scope>
    <source>
        <strain evidence="8">TX6</strain>
    </source>
</reference>
<dbReference type="Pfam" id="PF00999">
    <property type="entry name" value="Na_H_Exchanger"/>
    <property type="match status" value="1"/>
</dbReference>
<name>A0AAN6GRJ7_9BASI</name>
<dbReference type="InterPro" id="IPR004712">
    <property type="entry name" value="Na+/H+_antiporter_fungi"/>
</dbReference>
<evidence type="ECO:0000256" key="1">
    <source>
        <dbReference type="ARBA" id="ARBA00004141"/>
    </source>
</evidence>
<sequence length="600" mass="65118">MAVELDPSQLNLSLLILGAYIVIFGLFSYVLKEKANVGEAPIAVILGVALGPYGVFNLVDWAASGNQGQADAMMLGLSRIVLGISLFLVGVALPFRYLRTEAVSLFILVGPVMFMMWLVTAICIRAALPEMPWIIAFIVSACTTATDPVLSNSIVKGQFADAYVSIRLRNMISAESGLNDGLAAPIVYLALFLMREDTVSGALRRWTVDTLGWLVLGSVLYGTLIGYLGLVLLRFSTKSGFIDKESFLLYGTGMGIFIVGSAGLLGTDDLLAAFIAGNVFTWDDRYRVDTENDEVTNVIDLLLNQTFFLFVGLNIPFDLFNQPEYGITPGRLVLLSILVLLFRRLPAVLLHHRLIPSIRDPSEAAFAGFFGPIGAGAAFYASLVLNEFGPDDPDPSHQLVRIYIKPLTYALILASIAGHSLAIPVLKAFLVYFEVGRIKLDDSESDFGDGDEVRTSDNLQENGRPDSEITITQQARNSIASLPDPSSSILPPRHFDSHDEHDTPTWRHSSGHKLQSAITRDPAGNEVYFLARDRPSAWTRAARSQSRTRRPRSAIVPASTENGMGADVENGLAVPTLGRATSSDAVPGPSSSANRYEADD</sequence>
<evidence type="ECO:0000256" key="5">
    <source>
        <dbReference type="SAM" id="MobiDB-lite"/>
    </source>
</evidence>
<keyword evidence="2 6" id="KW-0812">Transmembrane</keyword>
<dbReference type="PANTHER" id="PTHR31382">
    <property type="entry name" value="NA(+)/H(+) ANTIPORTER"/>
    <property type="match status" value="1"/>
</dbReference>
<dbReference type="AlphaFoldDB" id="A0AAN6GRJ7"/>
<organism evidence="8 9">
    <name type="scientific">Tilletia horrida</name>
    <dbReference type="NCBI Taxonomy" id="155126"/>
    <lineage>
        <taxon>Eukaryota</taxon>
        <taxon>Fungi</taxon>
        <taxon>Dikarya</taxon>
        <taxon>Basidiomycota</taxon>
        <taxon>Ustilaginomycotina</taxon>
        <taxon>Exobasidiomycetes</taxon>
        <taxon>Tilletiales</taxon>
        <taxon>Tilletiaceae</taxon>
        <taxon>Tilletia</taxon>
    </lineage>
</organism>
<dbReference type="GO" id="GO:0042391">
    <property type="term" value="P:regulation of membrane potential"/>
    <property type="evidence" value="ECO:0007669"/>
    <property type="project" value="InterPro"/>
</dbReference>
<evidence type="ECO:0000313" key="8">
    <source>
        <dbReference type="EMBL" id="KAK0554157.1"/>
    </source>
</evidence>
<feature type="transmembrane region" description="Helical" evidence="6">
    <location>
        <begin position="176"/>
        <end position="193"/>
    </location>
</feature>
<feature type="transmembrane region" description="Helical" evidence="6">
    <location>
        <begin position="75"/>
        <end position="93"/>
    </location>
</feature>
<feature type="compositionally biased region" description="Polar residues" evidence="5">
    <location>
        <begin position="506"/>
        <end position="515"/>
    </location>
</feature>
<feature type="transmembrane region" description="Helical" evidence="6">
    <location>
        <begin position="364"/>
        <end position="386"/>
    </location>
</feature>
<dbReference type="GO" id="GO:0005886">
    <property type="term" value="C:plasma membrane"/>
    <property type="evidence" value="ECO:0007669"/>
    <property type="project" value="InterPro"/>
</dbReference>
<feature type="transmembrane region" description="Helical" evidence="6">
    <location>
        <begin position="105"/>
        <end position="127"/>
    </location>
</feature>
<evidence type="ECO:0000256" key="2">
    <source>
        <dbReference type="ARBA" id="ARBA00022692"/>
    </source>
</evidence>
<evidence type="ECO:0000256" key="3">
    <source>
        <dbReference type="ARBA" id="ARBA00022989"/>
    </source>
</evidence>
<feature type="transmembrane region" description="Helical" evidence="6">
    <location>
        <begin position="133"/>
        <end position="155"/>
    </location>
</feature>
<accession>A0AAN6GRJ7</accession>
<feature type="transmembrane region" description="Helical" evidence="6">
    <location>
        <begin position="407"/>
        <end position="433"/>
    </location>
</feature>
<feature type="region of interest" description="Disordered" evidence="5">
    <location>
        <begin position="444"/>
        <end position="467"/>
    </location>
</feature>
<feature type="transmembrane region" description="Helical" evidence="6">
    <location>
        <begin position="12"/>
        <end position="31"/>
    </location>
</feature>
<feature type="region of interest" description="Disordered" evidence="5">
    <location>
        <begin position="480"/>
        <end position="515"/>
    </location>
</feature>
<keyword evidence="4 6" id="KW-0472">Membrane</keyword>
<dbReference type="InterPro" id="IPR006153">
    <property type="entry name" value="Cation/H_exchanger_TM"/>
</dbReference>
<evidence type="ECO:0000256" key="6">
    <source>
        <dbReference type="SAM" id="Phobius"/>
    </source>
</evidence>
<feature type="transmembrane region" description="Helical" evidence="6">
    <location>
        <begin position="43"/>
        <end position="63"/>
    </location>
</feature>
<dbReference type="Proteomes" id="UP001176517">
    <property type="component" value="Unassembled WGS sequence"/>
</dbReference>
<gene>
    <name evidence="8" type="ORF">OC846_002246</name>
</gene>
<dbReference type="GO" id="GO:0036376">
    <property type="term" value="P:sodium ion export across plasma membrane"/>
    <property type="evidence" value="ECO:0007669"/>
    <property type="project" value="InterPro"/>
</dbReference>
<protein>
    <recommendedName>
        <fullName evidence="7">Cation/H+ exchanger transmembrane domain-containing protein</fullName>
    </recommendedName>
</protein>
<comment type="subcellular location">
    <subcellularLocation>
        <location evidence="1">Membrane</location>
        <topology evidence="1">Multi-pass membrane protein</topology>
    </subcellularLocation>
</comment>
<dbReference type="PANTHER" id="PTHR31382:SF3">
    <property type="entry name" value="SODIUM ION_PROTON EXCHANGER (EUROFUNG)"/>
    <property type="match status" value="1"/>
</dbReference>
<dbReference type="EMBL" id="JAPDMZ010000041">
    <property type="protein sequence ID" value="KAK0554157.1"/>
    <property type="molecule type" value="Genomic_DNA"/>
</dbReference>
<evidence type="ECO:0000256" key="4">
    <source>
        <dbReference type="ARBA" id="ARBA00023136"/>
    </source>
</evidence>
<keyword evidence="3 6" id="KW-1133">Transmembrane helix</keyword>
<feature type="compositionally biased region" description="Basic and acidic residues" evidence="5">
    <location>
        <begin position="493"/>
        <end position="505"/>
    </location>
</feature>
<feature type="domain" description="Cation/H+ exchanger transmembrane" evidence="7">
    <location>
        <begin position="26"/>
        <end position="417"/>
    </location>
</feature>
<dbReference type="GO" id="GO:0015385">
    <property type="term" value="F:sodium:proton antiporter activity"/>
    <property type="evidence" value="ECO:0007669"/>
    <property type="project" value="InterPro"/>
</dbReference>
<feature type="compositionally biased region" description="Low complexity" evidence="5">
    <location>
        <begin position="480"/>
        <end position="492"/>
    </location>
</feature>
<dbReference type="GO" id="GO:0120029">
    <property type="term" value="P:proton export across plasma membrane"/>
    <property type="evidence" value="ECO:0007669"/>
    <property type="project" value="InterPro"/>
</dbReference>
<proteinExistence type="predicted"/>
<evidence type="ECO:0000259" key="7">
    <source>
        <dbReference type="Pfam" id="PF00999"/>
    </source>
</evidence>
<keyword evidence="9" id="KW-1185">Reference proteome</keyword>
<feature type="region of interest" description="Disordered" evidence="5">
    <location>
        <begin position="539"/>
        <end position="600"/>
    </location>
</feature>